<evidence type="ECO:0000313" key="2">
    <source>
        <dbReference type="EMBL" id="KAL0481643.1"/>
    </source>
</evidence>
<protein>
    <submittedName>
        <fullName evidence="2">Uncharacterized protein</fullName>
    </submittedName>
</protein>
<feature type="compositionally biased region" description="Low complexity" evidence="1">
    <location>
        <begin position="170"/>
        <end position="183"/>
    </location>
</feature>
<feature type="region of interest" description="Disordered" evidence="1">
    <location>
        <begin position="169"/>
        <end position="210"/>
    </location>
</feature>
<dbReference type="Proteomes" id="UP001431209">
    <property type="component" value="Unassembled WGS sequence"/>
</dbReference>
<evidence type="ECO:0000313" key="3">
    <source>
        <dbReference type="Proteomes" id="UP001431209"/>
    </source>
</evidence>
<evidence type="ECO:0000256" key="1">
    <source>
        <dbReference type="SAM" id="MobiDB-lite"/>
    </source>
</evidence>
<dbReference type="AlphaFoldDB" id="A0AAW2YXV0"/>
<reference evidence="2 3" key="1">
    <citation type="submission" date="2024-03" db="EMBL/GenBank/DDBJ databases">
        <title>The Acrasis kona genome and developmental transcriptomes reveal deep origins of eukaryotic multicellular pathways.</title>
        <authorList>
            <person name="Sheikh S."/>
            <person name="Fu C.-J."/>
            <person name="Brown M.W."/>
            <person name="Baldauf S.L."/>
        </authorList>
    </citation>
    <scope>NUCLEOTIDE SEQUENCE [LARGE SCALE GENOMIC DNA]</scope>
    <source>
        <strain evidence="2 3">ATCC MYA-3509</strain>
    </source>
</reference>
<name>A0AAW2YXV0_9EUKA</name>
<gene>
    <name evidence="2" type="ORF">AKO1_012446</name>
</gene>
<accession>A0AAW2YXV0</accession>
<comment type="caution">
    <text evidence="2">The sequence shown here is derived from an EMBL/GenBank/DDBJ whole genome shotgun (WGS) entry which is preliminary data.</text>
</comment>
<sequence length="265" mass="29864">MSLLNLLGGDAHQTAQQQQRQAQQICQQEHFKNNLTPEEYENFIMIVSKYKNKQITKEQYDSFMKGLLQRYPFPPNFTQMIKQRMLTLQSGVVQTLQSQQQQLAGLPIQQPLNTPLPVQQNQQNQSTAPKQSLRELLIVYKALPREEKGAFVSQHPDLEAFLRNIQNKNAQQTQPPAQQQPTLQQPPQPQANKPPPTSQSPPQPKQAGGMMAAIGQQTSLMGNQQVMPQQQDFFRQANLMYPTPSTSATTTITNAKSTTVLNSTT</sequence>
<feature type="compositionally biased region" description="Pro residues" evidence="1">
    <location>
        <begin position="184"/>
        <end position="204"/>
    </location>
</feature>
<dbReference type="EMBL" id="JAOPGA020000780">
    <property type="protein sequence ID" value="KAL0481643.1"/>
    <property type="molecule type" value="Genomic_DNA"/>
</dbReference>
<keyword evidence="3" id="KW-1185">Reference proteome</keyword>
<proteinExistence type="predicted"/>
<organism evidence="2 3">
    <name type="scientific">Acrasis kona</name>
    <dbReference type="NCBI Taxonomy" id="1008807"/>
    <lineage>
        <taxon>Eukaryota</taxon>
        <taxon>Discoba</taxon>
        <taxon>Heterolobosea</taxon>
        <taxon>Tetramitia</taxon>
        <taxon>Eutetramitia</taxon>
        <taxon>Acrasidae</taxon>
        <taxon>Acrasis</taxon>
    </lineage>
</organism>